<evidence type="ECO:0000256" key="17">
    <source>
        <dbReference type="ARBA" id="ARBA00063786"/>
    </source>
</evidence>
<dbReference type="Gene3D" id="1.20.120.520">
    <property type="entry name" value="nmb1532 protein domain like"/>
    <property type="match status" value="3"/>
</dbReference>
<dbReference type="PROSITE" id="PS51270">
    <property type="entry name" value="ZF_CTCHY"/>
    <property type="match status" value="1"/>
</dbReference>
<dbReference type="InterPro" id="IPR013083">
    <property type="entry name" value="Znf_RING/FYVE/PHD"/>
</dbReference>
<dbReference type="PROSITE" id="PS00636">
    <property type="entry name" value="DNAJ_1"/>
    <property type="match status" value="1"/>
</dbReference>
<evidence type="ECO:0000256" key="9">
    <source>
        <dbReference type="ARBA" id="ARBA00022833"/>
    </source>
</evidence>
<evidence type="ECO:0000256" key="12">
    <source>
        <dbReference type="ARBA" id="ARBA00023054"/>
    </source>
</evidence>
<keyword evidence="15" id="KW-0539">Nucleus</keyword>
<dbReference type="SUPFAM" id="SSF161245">
    <property type="entry name" value="Zinc hairpin stack"/>
    <property type="match status" value="1"/>
</dbReference>
<dbReference type="SUPFAM" id="SSF46565">
    <property type="entry name" value="Chaperone J-domain"/>
    <property type="match status" value="1"/>
</dbReference>
<evidence type="ECO:0000256" key="19">
    <source>
        <dbReference type="SAM" id="Coils"/>
    </source>
</evidence>
<evidence type="ECO:0000259" key="24">
    <source>
        <dbReference type="PROSITE" id="PS51270"/>
    </source>
</evidence>
<evidence type="ECO:0000256" key="14">
    <source>
        <dbReference type="ARBA" id="ARBA00023186"/>
    </source>
</evidence>
<evidence type="ECO:0000256" key="2">
    <source>
        <dbReference type="ARBA" id="ARBA00004167"/>
    </source>
</evidence>
<dbReference type="CDD" id="cd12108">
    <property type="entry name" value="Hr-like"/>
    <property type="match status" value="3"/>
</dbReference>
<dbReference type="Proteomes" id="UP000250235">
    <property type="component" value="Unassembled WGS sequence"/>
</dbReference>
<dbReference type="InterPro" id="IPR036869">
    <property type="entry name" value="J_dom_sf"/>
</dbReference>
<dbReference type="InterPro" id="IPR008913">
    <property type="entry name" value="Znf_CHY"/>
</dbReference>
<evidence type="ECO:0000256" key="8">
    <source>
        <dbReference type="ARBA" id="ARBA00022786"/>
    </source>
</evidence>
<gene>
    <name evidence="25" type="ORF">F511_06367</name>
</gene>
<keyword evidence="14" id="KW-0143">Chaperone</keyword>
<evidence type="ECO:0000256" key="5">
    <source>
        <dbReference type="ARBA" id="ARBA00022692"/>
    </source>
</evidence>
<dbReference type="FunFam" id="1.20.120.520:FF:000009">
    <property type="entry name" value="Zinc finger protein BRUTUS"/>
    <property type="match status" value="1"/>
</dbReference>
<dbReference type="Gene3D" id="3.30.40.10">
    <property type="entry name" value="Zinc/RING finger domain, C3HC4 (zinc finger)"/>
    <property type="match status" value="1"/>
</dbReference>
<feature type="domain" description="CTCHY-type" evidence="24">
    <location>
        <begin position="977"/>
        <end position="1040"/>
    </location>
</feature>
<organism evidence="25 26">
    <name type="scientific">Dorcoceras hygrometricum</name>
    <dbReference type="NCBI Taxonomy" id="472368"/>
    <lineage>
        <taxon>Eukaryota</taxon>
        <taxon>Viridiplantae</taxon>
        <taxon>Streptophyta</taxon>
        <taxon>Embryophyta</taxon>
        <taxon>Tracheophyta</taxon>
        <taxon>Spermatophyta</taxon>
        <taxon>Magnoliopsida</taxon>
        <taxon>eudicotyledons</taxon>
        <taxon>Gunneridae</taxon>
        <taxon>Pentapetalae</taxon>
        <taxon>asterids</taxon>
        <taxon>lamiids</taxon>
        <taxon>Lamiales</taxon>
        <taxon>Gesneriaceae</taxon>
        <taxon>Didymocarpoideae</taxon>
        <taxon>Trichosporeae</taxon>
        <taxon>Loxocarpinae</taxon>
        <taxon>Dorcoceras</taxon>
    </lineage>
</organism>
<keyword evidence="11" id="KW-0408">Iron</keyword>
<dbReference type="InterPro" id="IPR037275">
    <property type="entry name" value="Znf_CTCHY_sf"/>
</dbReference>
<keyword evidence="10" id="KW-1133">Transmembrane helix</keyword>
<dbReference type="PANTHER" id="PTHR44272:SF3">
    <property type="entry name" value="J DOMAIN-CONTAINING PROTEIN"/>
    <property type="match status" value="1"/>
</dbReference>
<comment type="subcellular location">
    <subcellularLocation>
        <location evidence="2">Membrane</location>
        <topology evidence="2">Single-pass membrane protein</topology>
    </subcellularLocation>
    <subcellularLocation>
        <location evidence="1">Nucleus</location>
    </subcellularLocation>
</comment>
<dbReference type="EMBL" id="KV016685">
    <property type="protein sequence ID" value="KZV19505.1"/>
    <property type="molecule type" value="Genomic_DNA"/>
</dbReference>
<evidence type="ECO:0000256" key="13">
    <source>
        <dbReference type="ARBA" id="ARBA00023136"/>
    </source>
</evidence>
<keyword evidence="9" id="KW-0862">Zinc</keyword>
<dbReference type="SMART" id="SM00184">
    <property type="entry name" value="RING"/>
    <property type="match status" value="1"/>
</dbReference>
<evidence type="ECO:0000256" key="4">
    <source>
        <dbReference type="ARBA" id="ARBA00022598"/>
    </source>
</evidence>
<protein>
    <submittedName>
        <fullName evidence="25">Uncharacterized protein</fullName>
    </submittedName>
</protein>
<keyword evidence="8" id="KW-0833">Ubl conjugation pathway</keyword>
<evidence type="ECO:0000259" key="22">
    <source>
        <dbReference type="PROSITE" id="PS50089"/>
    </source>
</evidence>
<evidence type="ECO:0000256" key="11">
    <source>
        <dbReference type="ARBA" id="ARBA00023004"/>
    </source>
</evidence>
<dbReference type="OrthoDB" id="411372at2759"/>
<dbReference type="GO" id="GO:0034756">
    <property type="term" value="P:regulation of iron ion transport"/>
    <property type="evidence" value="ECO:0007669"/>
    <property type="project" value="UniProtKB-ARBA"/>
</dbReference>
<dbReference type="PROSITE" id="PS51266">
    <property type="entry name" value="ZF_CHY"/>
    <property type="match status" value="1"/>
</dbReference>
<dbReference type="FunFam" id="3.30.40.10:FF:000208">
    <property type="entry name" value="Zinc finger protein-related isoform 1"/>
    <property type="match status" value="1"/>
</dbReference>
<dbReference type="GO" id="GO:0005634">
    <property type="term" value="C:nucleus"/>
    <property type="evidence" value="ECO:0007669"/>
    <property type="project" value="UniProtKB-SubCell"/>
</dbReference>
<dbReference type="PROSITE" id="PS50076">
    <property type="entry name" value="DNAJ_2"/>
    <property type="match status" value="1"/>
</dbReference>
<evidence type="ECO:0000256" key="18">
    <source>
        <dbReference type="PROSITE-ProRule" id="PRU00601"/>
    </source>
</evidence>
<evidence type="ECO:0000256" key="20">
    <source>
        <dbReference type="SAM" id="MobiDB-lite"/>
    </source>
</evidence>
<dbReference type="GO" id="GO:0006511">
    <property type="term" value="P:ubiquitin-dependent protein catabolic process"/>
    <property type="evidence" value="ECO:0007669"/>
    <property type="project" value="UniProtKB-ARBA"/>
</dbReference>
<evidence type="ECO:0000256" key="10">
    <source>
        <dbReference type="ARBA" id="ARBA00022989"/>
    </source>
</evidence>
<dbReference type="InterPro" id="IPR052812">
    <property type="entry name" value="Plant_DnaJ_domain"/>
</dbReference>
<keyword evidence="6" id="KW-0479">Metal-binding</keyword>
<name>A0A2Z7ACL8_9LAMI</name>
<evidence type="ECO:0000259" key="23">
    <source>
        <dbReference type="PROSITE" id="PS51266"/>
    </source>
</evidence>
<sequence length="1520" mass="171386">MATPGIQNGGVSMMAVGPVDQNGHSTTTLHHSSPIRIFLFFHKAIRAELDGLHRMAMALATNSNGGDINRLIEKCHFIRSIYKHHCNAEDEVIFPALDIRVKNVARTYSLEHEGESILFDHLFTLLDKDTANEESYRRELASCTGALQTSICQHMSKEEEQVFPLLNEKFSFEEQASLVWQFLCSIPVNMMAEFLPWLSSSISPVERQDVRQCLNKIIPQEKLLQQVMFTWMDGVKIRSKRKRSEEDPKQSSCSDTPIDNKHCICESSEARESDILSSKSLYHPVDDIYHWHKAIKTELNDIAEAARYIKLTGEFSDVAAFNKRLQFIAEVCIFHSSIAEDKVIFPALDAELSFIQEHAEEESEFDKFRCLIEDIESTGANSPTEFYSRLCSQADHIMETIKKHCHNEETQVLPLARKYFSAERQRELLYQSLCVMPLRLIECVLPWLIRSLSEEESRCFLYNMNMAAPASDTALVTLFSGWACKGYQWSDCLSNCATGCPARTLTETQVNFVKSCGYCGKSSVLNGSTTCGLAIKCEKTLKLENKISLVESGSCHISGTESQKICLSNQTSCVPGLGVDSNSLGISSLATAKSLRSLSFGPTAPSLNSSLFIWETETNSLESGFTTRPIDNIFRFHKAIRKDLEYLDVESGKLSDCDESFLRQFSGRFRLLWGLYRAHSNAEDDIVFPALESKETLHNVSHSYTLDHKQEEELFENISSALIELSQLHEYLNANNLTGDLSEKLSCSSDCVDNLRKYNELATKTQGMCKSIKVTLDHHVIREEVELWPLFDRHFSVEEQDKLVGLIIGRTGAEVLQSMLPWVTSALTQDEQNRMIDAWKHATKNTMFSEWLDEWWEGTAAESSQVSTSENSISKEYEKHESMDVSDYKFKPGWKDIFRMNQSELEAEIRKVSRDSTLDPRRKAYLIQTLMTRFCHDEISDHSMDRKATSEMMCMKCLKIQPIGPICRTSSCNGFLMAKYYCSSCKVFDDEREVYHCPSCNLCRVGKGLGIDFFHCMTCNCCLGMRLLDHKCTEKGLETNCPICCDFLFTSSATVRALPCGHYMHSACFQAYACTHYVCPICSKSMGDMSVYFGMLDALMASEILPEEYRNRRQEGSSAPALRKDPYEVLCVSRDASDQEIKTAYRKLALKYHPDKNASNPEASEHFKEVAYSYSILSDPEKKRQYDKSGFEAIDAEGMDMEIDLSNLGTVNTMFAALFSKLGVPIKTTVSANVLEEALSGSVTIKPLPIGTSVSGKVEKQCAHFYGVTIDEEQAEAGIVVRVTSASQSKFKLLYFEEDANGGYGLALQEDSEKTGKNTSAGMYFLHFQVYRMDSTINALAMAKDPEAAFFKRLDGLQPCEVSELKAGTHIFAVYGDNFFKPASYVIEALCAKSYEDTTHNLKDVEAQILRKRNELRQFEAEYRKALAQFQEVTNRYSQEKQTVDELLQQRDGIHAAFTTARSLSLSSGSGHFSNGSSSKFLANDYKSQSPGEEGSSDSKDNSSKKKWFNLNLKGSDKRL</sequence>
<dbReference type="FunFam" id="1.10.287.110:FF:000097">
    <property type="entry name" value="Chaperone protein dnaJ 16"/>
    <property type="match status" value="1"/>
</dbReference>
<evidence type="ECO:0000256" key="16">
    <source>
        <dbReference type="ARBA" id="ARBA00053847"/>
    </source>
</evidence>
<accession>A0A2Z7ACL8</accession>
<dbReference type="SUPFAM" id="SSF57850">
    <property type="entry name" value="RING/U-box"/>
    <property type="match status" value="1"/>
</dbReference>
<comment type="subunit">
    <text evidence="17">Binds zinc and iron ions.</text>
</comment>
<feature type="domain" description="J" evidence="21">
    <location>
        <begin position="1125"/>
        <end position="1190"/>
    </location>
</feature>
<evidence type="ECO:0000259" key="21">
    <source>
        <dbReference type="PROSITE" id="PS50076"/>
    </source>
</evidence>
<dbReference type="Gene3D" id="1.10.287.110">
    <property type="entry name" value="DnaJ domain"/>
    <property type="match status" value="1"/>
</dbReference>
<dbReference type="InterPro" id="IPR012312">
    <property type="entry name" value="Hemerythrin-like"/>
</dbReference>
<dbReference type="GO" id="GO:0016020">
    <property type="term" value="C:membrane"/>
    <property type="evidence" value="ECO:0007669"/>
    <property type="project" value="UniProtKB-SubCell"/>
</dbReference>
<evidence type="ECO:0000256" key="3">
    <source>
        <dbReference type="ARBA" id="ARBA00004906"/>
    </source>
</evidence>
<dbReference type="Pfam" id="PF00226">
    <property type="entry name" value="DnaJ"/>
    <property type="match status" value="1"/>
</dbReference>
<keyword evidence="4" id="KW-0436">Ligase</keyword>
<dbReference type="GO" id="GO:0098711">
    <property type="term" value="P:iron ion import across plasma membrane"/>
    <property type="evidence" value="ECO:0007669"/>
    <property type="project" value="UniProtKB-ARBA"/>
</dbReference>
<feature type="domain" description="RING-type" evidence="22">
    <location>
        <begin position="1041"/>
        <end position="1083"/>
    </location>
</feature>
<dbReference type="CDD" id="cd06257">
    <property type="entry name" value="DnaJ"/>
    <property type="match status" value="1"/>
</dbReference>
<dbReference type="InterPro" id="IPR001841">
    <property type="entry name" value="Znf_RING"/>
</dbReference>
<evidence type="ECO:0000256" key="6">
    <source>
        <dbReference type="ARBA" id="ARBA00022723"/>
    </source>
</evidence>
<evidence type="ECO:0000313" key="25">
    <source>
        <dbReference type="EMBL" id="KZV19505.1"/>
    </source>
</evidence>
<dbReference type="CDD" id="cd16464">
    <property type="entry name" value="RING-H2_Pirh2-like"/>
    <property type="match status" value="1"/>
</dbReference>
<dbReference type="GO" id="GO:0061630">
    <property type="term" value="F:ubiquitin protein ligase activity"/>
    <property type="evidence" value="ECO:0007669"/>
    <property type="project" value="UniProtKB-ARBA"/>
</dbReference>
<dbReference type="PRINTS" id="PR00625">
    <property type="entry name" value="JDOMAIN"/>
</dbReference>
<dbReference type="GO" id="GO:0008270">
    <property type="term" value="F:zinc ion binding"/>
    <property type="evidence" value="ECO:0007669"/>
    <property type="project" value="UniProtKB-KW"/>
</dbReference>
<keyword evidence="7 18" id="KW-0863">Zinc-finger</keyword>
<comment type="pathway">
    <text evidence="3">Protein modification; protein ubiquitination.</text>
</comment>
<feature type="domain" description="CHY-type" evidence="23">
    <location>
        <begin position="902"/>
        <end position="974"/>
    </location>
</feature>
<evidence type="ECO:0000256" key="1">
    <source>
        <dbReference type="ARBA" id="ARBA00004123"/>
    </source>
</evidence>
<feature type="region of interest" description="Disordered" evidence="20">
    <location>
        <begin position="1480"/>
        <end position="1520"/>
    </location>
</feature>
<dbReference type="GO" id="GO:0016874">
    <property type="term" value="F:ligase activity"/>
    <property type="evidence" value="ECO:0007669"/>
    <property type="project" value="UniProtKB-KW"/>
</dbReference>
<evidence type="ECO:0000313" key="26">
    <source>
        <dbReference type="Proteomes" id="UP000250235"/>
    </source>
</evidence>
<keyword evidence="26" id="KW-1185">Reference proteome</keyword>
<dbReference type="PROSITE" id="PS50089">
    <property type="entry name" value="ZF_RING_2"/>
    <property type="match status" value="1"/>
</dbReference>
<dbReference type="PANTHER" id="PTHR44272">
    <property type="entry name" value="DNAJ DOMAIN (PROKARYOTIC HEAT SHOCK PROTEIN)"/>
    <property type="match status" value="1"/>
</dbReference>
<dbReference type="SMART" id="SM00271">
    <property type="entry name" value="DnaJ"/>
    <property type="match status" value="1"/>
</dbReference>
<reference evidence="25 26" key="1">
    <citation type="journal article" date="2015" name="Proc. Natl. Acad. Sci. U.S.A.">
        <title>The resurrection genome of Boea hygrometrica: A blueprint for survival of dehydration.</title>
        <authorList>
            <person name="Xiao L."/>
            <person name="Yang G."/>
            <person name="Zhang L."/>
            <person name="Yang X."/>
            <person name="Zhao S."/>
            <person name="Ji Z."/>
            <person name="Zhou Q."/>
            <person name="Hu M."/>
            <person name="Wang Y."/>
            <person name="Chen M."/>
            <person name="Xu Y."/>
            <person name="Jin H."/>
            <person name="Xiao X."/>
            <person name="Hu G."/>
            <person name="Bao F."/>
            <person name="Hu Y."/>
            <person name="Wan P."/>
            <person name="Li L."/>
            <person name="Deng X."/>
            <person name="Kuang T."/>
            <person name="Xiang C."/>
            <person name="Zhu J.K."/>
            <person name="Oliver M.J."/>
            <person name="He Y."/>
        </authorList>
    </citation>
    <scope>NUCLEOTIDE SEQUENCE [LARGE SCALE GENOMIC DNA]</scope>
    <source>
        <strain evidence="26">cv. XS01</strain>
    </source>
</reference>
<dbReference type="InterPro" id="IPR001623">
    <property type="entry name" value="DnaJ_domain"/>
</dbReference>
<keyword evidence="5" id="KW-0812">Transmembrane</keyword>
<proteinExistence type="predicted"/>
<keyword evidence="13" id="KW-0472">Membrane</keyword>
<dbReference type="Pfam" id="PF13639">
    <property type="entry name" value="zf-RING_2"/>
    <property type="match status" value="1"/>
</dbReference>
<dbReference type="InterPro" id="IPR017921">
    <property type="entry name" value="Znf_CTCHY"/>
</dbReference>
<keyword evidence="12 19" id="KW-0175">Coiled coil</keyword>
<feature type="coiled-coil region" evidence="19">
    <location>
        <begin position="1395"/>
        <end position="1450"/>
    </location>
</feature>
<dbReference type="Pfam" id="PF01814">
    <property type="entry name" value="Hemerythrin"/>
    <property type="match status" value="3"/>
</dbReference>
<evidence type="ECO:0000256" key="15">
    <source>
        <dbReference type="ARBA" id="ARBA00023242"/>
    </source>
</evidence>
<comment type="function">
    <text evidence="16">Probable E3 ubiquitin-protein ligase that may regulate the response to iron deficiency and thus contributes to iron homeostasis.</text>
</comment>
<evidence type="ECO:0000256" key="7">
    <source>
        <dbReference type="ARBA" id="ARBA00022771"/>
    </source>
</evidence>
<dbReference type="InterPro" id="IPR018253">
    <property type="entry name" value="DnaJ_domain_CS"/>
</dbReference>